<gene>
    <name evidence="1" type="ORF">BN890_39900</name>
</gene>
<accession>W6PET4</accession>
<dbReference type="EMBL" id="CBXG010000046">
    <property type="protein sequence ID" value="CDM06387.1"/>
    <property type="molecule type" value="Genomic_DNA"/>
</dbReference>
<proteinExistence type="predicted"/>
<organism evidence="1 2">
    <name type="scientific">Bacteroides xylanisolvens SD CC 1b</name>
    <dbReference type="NCBI Taxonomy" id="702447"/>
    <lineage>
        <taxon>Bacteria</taxon>
        <taxon>Pseudomonadati</taxon>
        <taxon>Bacteroidota</taxon>
        <taxon>Bacteroidia</taxon>
        <taxon>Bacteroidales</taxon>
        <taxon>Bacteroidaceae</taxon>
        <taxon>Bacteroides</taxon>
    </lineage>
</organism>
<reference evidence="1 2" key="1">
    <citation type="submission" date="2013-12" db="EMBL/GenBank/DDBJ databases">
        <title>Improved hybrid genome assemblies of Bacteroides xylanisolvens SD CC 1b and Bacteroides xylanisolvens SD CC 2a using Illumina and 454 Sequencing.</title>
        <authorList>
            <person name="Ramaraj T."/>
            <person name="Sundararajan A."/>
            <person name="Mudge J."/>
            <person name="Schilkey F.D."/>
            <person name="Delvecchio V."/>
            <person name="Donlon M."/>
            <person name="Ziemer C."/>
        </authorList>
    </citation>
    <scope>NUCLEOTIDE SEQUENCE [LARGE SCALE GENOMIC DNA]</scope>
</reference>
<evidence type="ECO:0000313" key="2">
    <source>
        <dbReference type="Proteomes" id="UP000019380"/>
    </source>
</evidence>
<comment type="caution">
    <text evidence="1">The sequence shown here is derived from an EMBL/GenBank/DDBJ whole genome shotgun (WGS) entry which is preliminary data.</text>
</comment>
<sequence length="42" mass="4617">MAKERSNHDSYMGSGLDAFCKVAAKAFLSVAYISIEVVWGTY</sequence>
<name>W6PET4_9BACE</name>
<dbReference type="AlphaFoldDB" id="W6PET4"/>
<evidence type="ECO:0000313" key="1">
    <source>
        <dbReference type="EMBL" id="CDM06387.1"/>
    </source>
</evidence>
<dbReference type="Proteomes" id="UP000019380">
    <property type="component" value="Unassembled WGS sequence"/>
</dbReference>
<protein>
    <submittedName>
        <fullName evidence="1">Uncharacterized protein</fullName>
    </submittedName>
</protein>